<organism evidence="2 3">
    <name type="scientific">Oryzomicrobium terrae</name>
    <dbReference type="NCBI Taxonomy" id="1735038"/>
    <lineage>
        <taxon>Bacteria</taxon>
        <taxon>Pseudomonadati</taxon>
        <taxon>Pseudomonadota</taxon>
        <taxon>Betaproteobacteria</taxon>
        <taxon>Rhodocyclales</taxon>
        <taxon>Rhodocyclaceae</taxon>
        <taxon>Oryzomicrobium</taxon>
    </lineage>
</organism>
<dbReference type="KEGG" id="otr:OTERR_12920"/>
<protein>
    <recommendedName>
        <fullName evidence="4">Terminase small subunit</fullName>
    </recommendedName>
</protein>
<gene>
    <name evidence="2" type="ORF">OTERR_12920</name>
</gene>
<name>A0A5C1E944_9RHOO</name>
<dbReference type="RefSeq" id="WP_223116012.1">
    <property type="nucleotide sequence ID" value="NZ_CP022579.1"/>
</dbReference>
<evidence type="ECO:0000256" key="1">
    <source>
        <dbReference type="SAM" id="MobiDB-lite"/>
    </source>
</evidence>
<dbReference type="AlphaFoldDB" id="A0A5C1E944"/>
<keyword evidence="3" id="KW-1185">Reference proteome</keyword>
<feature type="region of interest" description="Disordered" evidence="1">
    <location>
        <begin position="1"/>
        <end position="25"/>
    </location>
</feature>
<dbReference type="EMBL" id="CP022579">
    <property type="protein sequence ID" value="QEL64768.1"/>
    <property type="molecule type" value="Genomic_DNA"/>
</dbReference>
<proteinExistence type="predicted"/>
<feature type="region of interest" description="Disordered" evidence="1">
    <location>
        <begin position="228"/>
        <end position="258"/>
    </location>
</feature>
<reference evidence="2 3" key="1">
    <citation type="submission" date="2017-07" db="EMBL/GenBank/DDBJ databases">
        <title>Complete genome sequence of Oryzomicrobium terrae TPP412.</title>
        <authorList>
            <person name="Chiu L.-W."/>
            <person name="Lo K.-J."/>
            <person name="Tsai Y.-M."/>
            <person name="Lin S.-S."/>
            <person name="Kuo C.-H."/>
            <person name="Liu C.-T."/>
        </authorList>
    </citation>
    <scope>NUCLEOTIDE SEQUENCE [LARGE SCALE GENOMIC DNA]</scope>
    <source>
        <strain evidence="2 3">TPP412</strain>
    </source>
</reference>
<evidence type="ECO:0000313" key="2">
    <source>
        <dbReference type="EMBL" id="QEL64768.1"/>
    </source>
</evidence>
<evidence type="ECO:0008006" key="4">
    <source>
        <dbReference type="Google" id="ProtNLM"/>
    </source>
</evidence>
<accession>A0A5C1E944</accession>
<sequence length="258" mass="27938">MEQKPGAKKPTTTSPVAPSKGALAATASPDWERIELDYRAGIKTLRQIASEHGITHGAVNKRAKANGWERDLSAKIQQKADSLVSKSLVSSPVSTETRIAERQVVEANAQAVADIRLAHRKDIQRTRTITMSLLCELEQQTGSDAVALLQELGVLMRAEDKNGQDKLNDLYHKIISLPGRAKTMKDLGESLRVLVALERQAFGLDDKDNAQVDPLTALLHGIAKSSGNAFRPIADDPEHGEAPAGGFQPVADPEEEED</sequence>
<dbReference type="Proteomes" id="UP000323671">
    <property type="component" value="Chromosome"/>
</dbReference>
<evidence type="ECO:0000313" key="3">
    <source>
        <dbReference type="Proteomes" id="UP000323671"/>
    </source>
</evidence>